<sequence length="168" mass="18560">MLESLKQSGKLIGQEIGRAWESLSEGWRELLSRGGDSLTHFIRGKDERPAEGAARATFPRWGLLACEVEEMERQIVVRVELPGLEKEDCRITVEGNTLLLSGEKRYASDTEGSTFHLMERAYGAFQRAIPLPRTVDIDNAKASYKNGVLTVSLPKESASVARTIPVTG</sequence>
<dbReference type="InterPro" id="IPR031107">
    <property type="entry name" value="Small_HSP"/>
</dbReference>
<comment type="caution">
    <text evidence="4">The sequence shown here is derived from an EMBL/GenBank/DDBJ whole genome shotgun (WGS) entry which is preliminary data.</text>
</comment>
<dbReference type="RefSeq" id="WP_273670974.1">
    <property type="nucleotide sequence ID" value="NZ_JAQQXR010000004.1"/>
</dbReference>
<evidence type="ECO:0000313" key="4">
    <source>
        <dbReference type="EMBL" id="MDC8758298.1"/>
    </source>
</evidence>
<dbReference type="CDD" id="cd06464">
    <property type="entry name" value="ACD_sHsps-like"/>
    <property type="match status" value="1"/>
</dbReference>
<accession>A0ABT5K008</accession>
<dbReference type="InterPro" id="IPR008978">
    <property type="entry name" value="HSP20-like_chaperone"/>
</dbReference>
<organism evidence="4 5">
    <name type="scientific">Janthinobacterium fluminis</name>
    <dbReference type="NCBI Taxonomy" id="2987524"/>
    <lineage>
        <taxon>Bacteria</taxon>
        <taxon>Pseudomonadati</taxon>
        <taxon>Pseudomonadota</taxon>
        <taxon>Betaproteobacteria</taxon>
        <taxon>Burkholderiales</taxon>
        <taxon>Oxalobacteraceae</taxon>
        <taxon>Janthinobacterium</taxon>
    </lineage>
</organism>
<comment type="similarity">
    <text evidence="1 2">Belongs to the small heat shock protein (HSP20) family.</text>
</comment>
<dbReference type="EMBL" id="JAQQXR010000004">
    <property type="protein sequence ID" value="MDC8758298.1"/>
    <property type="molecule type" value="Genomic_DNA"/>
</dbReference>
<dbReference type="PROSITE" id="PS01031">
    <property type="entry name" value="SHSP"/>
    <property type="match status" value="1"/>
</dbReference>
<proteinExistence type="inferred from homology"/>
<feature type="domain" description="SHSP" evidence="3">
    <location>
        <begin position="52"/>
        <end position="168"/>
    </location>
</feature>
<dbReference type="InterPro" id="IPR002068">
    <property type="entry name" value="A-crystallin/Hsp20_dom"/>
</dbReference>
<dbReference type="Proteomes" id="UP001221208">
    <property type="component" value="Unassembled WGS sequence"/>
</dbReference>
<dbReference type="PANTHER" id="PTHR11527">
    <property type="entry name" value="HEAT-SHOCK PROTEIN 20 FAMILY MEMBER"/>
    <property type="match status" value="1"/>
</dbReference>
<protein>
    <submittedName>
        <fullName evidence="4">Hsp20/alpha crystallin family protein</fullName>
    </submittedName>
</protein>
<evidence type="ECO:0000313" key="5">
    <source>
        <dbReference type="Proteomes" id="UP001221208"/>
    </source>
</evidence>
<evidence type="ECO:0000256" key="1">
    <source>
        <dbReference type="PROSITE-ProRule" id="PRU00285"/>
    </source>
</evidence>
<dbReference type="Pfam" id="PF00011">
    <property type="entry name" value="HSP20"/>
    <property type="match status" value="1"/>
</dbReference>
<evidence type="ECO:0000259" key="3">
    <source>
        <dbReference type="PROSITE" id="PS01031"/>
    </source>
</evidence>
<dbReference type="Gene3D" id="2.60.40.790">
    <property type="match status" value="1"/>
</dbReference>
<name>A0ABT5K008_9BURK</name>
<reference evidence="4 5" key="1">
    <citation type="submission" date="2022-10" db="EMBL/GenBank/DDBJ databases">
        <title>Janthinobacterium sp. hw3 Genome sequencing.</title>
        <authorList>
            <person name="Park S."/>
        </authorList>
    </citation>
    <scope>NUCLEOTIDE SEQUENCE [LARGE SCALE GENOMIC DNA]</scope>
    <source>
        <strain evidence="5">hw3</strain>
    </source>
</reference>
<gene>
    <name evidence="4" type="ORF">OIK44_11925</name>
</gene>
<evidence type="ECO:0000256" key="2">
    <source>
        <dbReference type="RuleBase" id="RU003616"/>
    </source>
</evidence>
<keyword evidence="5" id="KW-1185">Reference proteome</keyword>
<dbReference type="SUPFAM" id="SSF49764">
    <property type="entry name" value="HSP20-like chaperones"/>
    <property type="match status" value="1"/>
</dbReference>